<dbReference type="InParanoid" id="A0A0F7IG96"/>
<protein>
    <submittedName>
        <fullName evidence="2">Uncharacterized protein</fullName>
    </submittedName>
</protein>
<dbReference type="Proteomes" id="UP000034723">
    <property type="component" value="Chromosome"/>
</dbReference>
<organism evidence="2 3">
    <name type="scientific">Geoglobus ahangari</name>
    <dbReference type="NCBI Taxonomy" id="113653"/>
    <lineage>
        <taxon>Archaea</taxon>
        <taxon>Methanobacteriati</taxon>
        <taxon>Methanobacteriota</taxon>
        <taxon>Archaeoglobi</taxon>
        <taxon>Archaeoglobales</taxon>
        <taxon>Archaeoglobaceae</taxon>
        <taxon>Geoglobus</taxon>
    </lineage>
</organism>
<reference evidence="2 3" key="1">
    <citation type="submission" date="2015-04" db="EMBL/GenBank/DDBJ databases">
        <title>The complete genome sequence of the hyperthermophilic, obligate iron-reducing archaeon Geoglobus ahangari strain 234T.</title>
        <authorList>
            <person name="Manzella M.P."/>
            <person name="Holmes D.E."/>
            <person name="Rocheleau J.M."/>
            <person name="Chung A."/>
            <person name="Reguera G."/>
            <person name="Kashefi K."/>
        </authorList>
    </citation>
    <scope>NUCLEOTIDE SEQUENCE [LARGE SCALE GENOMIC DNA]</scope>
    <source>
        <strain evidence="2 3">234</strain>
    </source>
</reference>
<name>A0A0F7IG96_9EURY</name>
<accession>A0A0F7IG96</accession>
<dbReference type="STRING" id="113653.GAH_00070"/>
<gene>
    <name evidence="2" type="ORF">GAH_00070</name>
</gene>
<keyword evidence="1" id="KW-0472">Membrane</keyword>
<evidence type="ECO:0000256" key="1">
    <source>
        <dbReference type="SAM" id="Phobius"/>
    </source>
</evidence>
<dbReference type="OrthoDB" id="386162at2157"/>
<dbReference type="KEGG" id="gah:GAH_00070"/>
<dbReference type="RefSeq" id="WP_048094172.1">
    <property type="nucleotide sequence ID" value="NZ_CP011267.1"/>
</dbReference>
<proteinExistence type="predicted"/>
<keyword evidence="3" id="KW-1185">Reference proteome</keyword>
<feature type="transmembrane region" description="Helical" evidence="1">
    <location>
        <begin position="54"/>
        <end position="77"/>
    </location>
</feature>
<keyword evidence="1" id="KW-1133">Transmembrane helix</keyword>
<keyword evidence="1" id="KW-0812">Transmembrane</keyword>
<dbReference type="EMBL" id="CP011267">
    <property type="protein sequence ID" value="AKG92570.1"/>
    <property type="molecule type" value="Genomic_DNA"/>
</dbReference>
<dbReference type="HOGENOM" id="CLU_1763797_0_0_2"/>
<sequence>MRVGITLISVFLLFMFSVSAFTAFSILLAGDQFAKAFREEMEKYGAGDVNPEDFIPLAVAVGFAFSLAYLIAGIGLLTRREWGRKLAILIAIIHVIYGIMAVAIPEVGVPNLLIGGAILLYLRRKDVRAEFVQEMTIEERVLGRRLD</sequence>
<evidence type="ECO:0000313" key="2">
    <source>
        <dbReference type="EMBL" id="AKG92570.1"/>
    </source>
</evidence>
<evidence type="ECO:0000313" key="3">
    <source>
        <dbReference type="Proteomes" id="UP000034723"/>
    </source>
</evidence>
<feature type="transmembrane region" description="Helical" evidence="1">
    <location>
        <begin position="86"/>
        <end position="104"/>
    </location>
</feature>
<dbReference type="GeneID" id="24802660"/>
<dbReference type="AlphaFoldDB" id="A0A0F7IG96"/>